<reference evidence="2" key="1">
    <citation type="submission" date="2014-05" db="EMBL/GenBank/DDBJ databases">
        <authorList>
            <person name="Chronopoulou M."/>
        </authorList>
    </citation>
    <scope>NUCLEOTIDE SEQUENCE</scope>
    <source>
        <tissue evidence="2">Whole organism</tissue>
    </source>
</reference>
<evidence type="ECO:0000256" key="1">
    <source>
        <dbReference type="SAM" id="SignalP"/>
    </source>
</evidence>
<sequence length="48" mass="5401">HSFITLALYHLLTVLLYINDEGKGPRRVVCRGLRDKGKLFGGRSPVSF</sequence>
<accession>A0A0K2TVQ8</accession>
<feature type="signal peptide" evidence="1">
    <location>
        <begin position="1"/>
        <end position="17"/>
    </location>
</feature>
<organism evidence="2">
    <name type="scientific">Lepeophtheirus salmonis</name>
    <name type="common">Salmon louse</name>
    <name type="synonym">Caligus salmonis</name>
    <dbReference type="NCBI Taxonomy" id="72036"/>
    <lineage>
        <taxon>Eukaryota</taxon>
        <taxon>Metazoa</taxon>
        <taxon>Ecdysozoa</taxon>
        <taxon>Arthropoda</taxon>
        <taxon>Crustacea</taxon>
        <taxon>Multicrustacea</taxon>
        <taxon>Hexanauplia</taxon>
        <taxon>Copepoda</taxon>
        <taxon>Siphonostomatoida</taxon>
        <taxon>Caligidae</taxon>
        <taxon>Lepeophtheirus</taxon>
    </lineage>
</organism>
<dbReference type="AlphaFoldDB" id="A0A0K2TVQ8"/>
<keyword evidence="1" id="KW-0732">Signal</keyword>
<evidence type="ECO:0000313" key="2">
    <source>
        <dbReference type="EMBL" id="CDW29461.1"/>
    </source>
</evidence>
<dbReference type="EMBL" id="HACA01012100">
    <property type="protein sequence ID" value="CDW29461.1"/>
    <property type="molecule type" value="Transcribed_RNA"/>
</dbReference>
<name>A0A0K2TVQ8_LEPSM</name>
<feature type="non-terminal residue" evidence="2">
    <location>
        <position position="1"/>
    </location>
</feature>
<proteinExistence type="predicted"/>
<protein>
    <submittedName>
        <fullName evidence="2">Uncharacterized protein</fullName>
    </submittedName>
</protein>
<feature type="chain" id="PRO_5005488140" evidence="1">
    <location>
        <begin position="18"/>
        <end position="48"/>
    </location>
</feature>